<comment type="caution">
    <text evidence="1">The sequence shown here is derived from an EMBL/GenBank/DDBJ whole genome shotgun (WGS) entry which is preliminary data.</text>
</comment>
<dbReference type="EMBL" id="BSXT01002069">
    <property type="protein sequence ID" value="GMF47036.1"/>
    <property type="molecule type" value="Genomic_DNA"/>
</dbReference>
<organism evidence="1 2">
    <name type="scientific">Phytophthora fragariaefolia</name>
    <dbReference type="NCBI Taxonomy" id="1490495"/>
    <lineage>
        <taxon>Eukaryota</taxon>
        <taxon>Sar</taxon>
        <taxon>Stramenopiles</taxon>
        <taxon>Oomycota</taxon>
        <taxon>Peronosporomycetes</taxon>
        <taxon>Peronosporales</taxon>
        <taxon>Peronosporaceae</taxon>
        <taxon>Phytophthora</taxon>
    </lineage>
</organism>
<name>A0A9W7CX34_9STRA</name>
<protein>
    <submittedName>
        <fullName evidence="1">Unnamed protein product</fullName>
    </submittedName>
</protein>
<sequence>MFITSRSRYIVMDFIRATRSNQTGESFPAASEATSRRIEEEVEREFADDSIDRCACIVTNEWVFRRDAYRIAINDLPLASMPRVLAPKAWDTVPIQGYYDCSALDHQLSGMLLSSRGLEQADDGMKAWISCDAL</sequence>
<dbReference type="Proteomes" id="UP001165121">
    <property type="component" value="Unassembled WGS sequence"/>
</dbReference>
<keyword evidence="2" id="KW-1185">Reference proteome</keyword>
<proteinExistence type="predicted"/>
<reference evidence="1" key="1">
    <citation type="submission" date="2023-04" db="EMBL/GenBank/DDBJ databases">
        <title>Phytophthora fragariaefolia NBRC 109709.</title>
        <authorList>
            <person name="Ichikawa N."/>
            <person name="Sato H."/>
            <person name="Tonouchi N."/>
        </authorList>
    </citation>
    <scope>NUCLEOTIDE SEQUENCE</scope>
    <source>
        <strain evidence="1">NBRC 109709</strain>
    </source>
</reference>
<gene>
    <name evidence="1" type="ORF">Pfra01_001757900</name>
</gene>
<evidence type="ECO:0000313" key="1">
    <source>
        <dbReference type="EMBL" id="GMF47036.1"/>
    </source>
</evidence>
<accession>A0A9W7CX34</accession>
<dbReference type="AlphaFoldDB" id="A0A9W7CX34"/>
<evidence type="ECO:0000313" key="2">
    <source>
        <dbReference type="Proteomes" id="UP001165121"/>
    </source>
</evidence>